<feature type="compositionally biased region" description="Low complexity" evidence="4">
    <location>
        <begin position="37"/>
        <end position="47"/>
    </location>
</feature>
<feature type="domain" description="SD-repeat containing protein B" evidence="7">
    <location>
        <begin position="252"/>
        <end position="318"/>
    </location>
</feature>
<keyword evidence="5" id="KW-0812">Transmembrane</keyword>
<dbReference type="Proteomes" id="UP000282454">
    <property type="component" value="Unassembled WGS sequence"/>
</dbReference>
<evidence type="ECO:0000256" key="3">
    <source>
        <dbReference type="ARBA" id="ARBA00022729"/>
    </source>
</evidence>
<keyword evidence="5" id="KW-1133">Transmembrane helix</keyword>
<feature type="region of interest" description="Disordered" evidence="4">
    <location>
        <begin position="31"/>
        <end position="117"/>
    </location>
</feature>
<dbReference type="Gene3D" id="2.60.40.10">
    <property type="entry name" value="Immunoglobulins"/>
    <property type="match status" value="4"/>
</dbReference>
<feature type="compositionally biased region" description="Low complexity" evidence="4">
    <location>
        <begin position="906"/>
        <end position="925"/>
    </location>
</feature>
<comment type="subcellular location">
    <subcellularLocation>
        <location evidence="1">Secreted</location>
    </subcellularLocation>
</comment>
<feature type="compositionally biased region" description="Low complexity" evidence="4">
    <location>
        <begin position="105"/>
        <end position="117"/>
    </location>
</feature>
<dbReference type="EMBL" id="RCDD01000001">
    <property type="protein sequence ID" value="RLK60016.1"/>
    <property type="molecule type" value="Genomic_DNA"/>
</dbReference>
<dbReference type="InterPro" id="IPR033764">
    <property type="entry name" value="Sdr_B"/>
</dbReference>
<evidence type="ECO:0000259" key="7">
    <source>
        <dbReference type="Pfam" id="PF17210"/>
    </source>
</evidence>
<name>A0A421B695_9PSEU</name>
<evidence type="ECO:0000256" key="6">
    <source>
        <dbReference type="SAM" id="SignalP"/>
    </source>
</evidence>
<evidence type="ECO:0000256" key="5">
    <source>
        <dbReference type="SAM" id="Phobius"/>
    </source>
</evidence>
<feature type="compositionally biased region" description="Low complexity" evidence="4">
    <location>
        <begin position="76"/>
        <end position="98"/>
    </location>
</feature>
<evidence type="ECO:0000256" key="1">
    <source>
        <dbReference type="ARBA" id="ARBA00004613"/>
    </source>
</evidence>
<proteinExistence type="predicted"/>
<evidence type="ECO:0000313" key="8">
    <source>
        <dbReference type="EMBL" id="RLK60016.1"/>
    </source>
</evidence>
<gene>
    <name evidence="8" type="ORF">CLV68_0512</name>
</gene>
<feature type="signal peptide" evidence="6">
    <location>
        <begin position="1"/>
        <end position="33"/>
    </location>
</feature>
<organism evidence="8 9">
    <name type="scientific">Actinokineospora cianjurensis</name>
    <dbReference type="NCBI Taxonomy" id="585224"/>
    <lineage>
        <taxon>Bacteria</taxon>
        <taxon>Bacillati</taxon>
        <taxon>Actinomycetota</taxon>
        <taxon>Actinomycetes</taxon>
        <taxon>Pseudonocardiales</taxon>
        <taxon>Pseudonocardiaceae</taxon>
        <taxon>Actinokineospora</taxon>
    </lineage>
</organism>
<feature type="transmembrane region" description="Helical" evidence="5">
    <location>
        <begin position="944"/>
        <end position="962"/>
    </location>
</feature>
<dbReference type="NCBIfam" id="TIGR01167">
    <property type="entry name" value="LPXTG_anchor"/>
    <property type="match status" value="1"/>
</dbReference>
<protein>
    <submittedName>
        <fullName evidence="8">LPXTG-motif cell wall-anchored protein</fullName>
    </submittedName>
</protein>
<keyword evidence="2" id="KW-0964">Secreted</keyword>
<dbReference type="Pfam" id="PF17210">
    <property type="entry name" value="SdrD_B"/>
    <property type="match status" value="1"/>
</dbReference>
<feature type="compositionally biased region" description="Pro residues" evidence="4">
    <location>
        <begin position="63"/>
        <end position="75"/>
    </location>
</feature>
<feature type="chain" id="PRO_5019067446" evidence="6">
    <location>
        <begin position="34"/>
        <end position="968"/>
    </location>
</feature>
<keyword evidence="5" id="KW-0472">Membrane</keyword>
<evidence type="ECO:0000256" key="4">
    <source>
        <dbReference type="SAM" id="MobiDB-lite"/>
    </source>
</evidence>
<dbReference type="GO" id="GO:0005576">
    <property type="term" value="C:extracellular region"/>
    <property type="evidence" value="ECO:0007669"/>
    <property type="project" value="UniProtKB-SubCell"/>
</dbReference>
<evidence type="ECO:0000313" key="9">
    <source>
        <dbReference type="Proteomes" id="UP000282454"/>
    </source>
</evidence>
<feature type="region of interest" description="Disordered" evidence="4">
    <location>
        <begin position="902"/>
        <end position="932"/>
    </location>
</feature>
<reference evidence="8 9" key="1">
    <citation type="submission" date="2018-10" db="EMBL/GenBank/DDBJ databases">
        <title>Genomic Encyclopedia of Archaeal and Bacterial Type Strains, Phase II (KMG-II): from individual species to whole genera.</title>
        <authorList>
            <person name="Goeker M."/>
        </authorList>
    </citation>
    <scope>NUCLEOTIDE SEQUENCE [LARGE SCALE GENOMIC DNA]</scope>
    <source>
        <strain evidence="8 9">DSM 45657</strain>
    </source>
</reference>
<accession>A0A421B695</accession>
<comment type="caution">
    <text evidence="8">The sequence shown here is derived from an EMBL/GenBank/DDBJ whole genome shotgun (WGS) entry which is preliminary data.</text>
</comment>
<dbReference type="OrthoDB" id="3694469at2"/>
<dbReference type="AlphaFoldDB" id="A0A421B695"/>
<keyword evidence="3 6" id="KW-0732">Signal</keyword>
<dbReference type="SUPFAM" id="SSF117074">
    <property type="entry name" value="Hypothetical protein PA1324"/>
    <property type="match status" value="2"/>
</dbReference>
<evidence type="ECO:0000256" key="2">
    <source>
        <dbReference type="ARBA" id="ARBA00022525"/>
    </source>
</evidence>
<dbReference type="GO" id="GO:0005975">
    <property type="term" value="P:carbohydrate metabolic process"/>
    <property type="evidence" value="ECO:0007669"/>
    <property type="project" value="UniProtKB-ARBA"/>
</dbReference>
<dbReference type="InterPro" id="IPR013783">
    <property type="entry name" value="Ig-like_fold"/>
</dbReference>
<keyword evidence="9" id="KW-1185">Reference proteome</keyword>
<sequence>MRRTSVRRAVSRIGVVVAAFALTGSLAVPSALAQDNTEPTPAATEQPSEPPAEPSPTETAPAETPPVPPTTPPAEPVQTTPEQPVQTTPPVEPTRPTETAPPAPAETAPAVPVPGARPVQPAAEVGAKAAAAAQADVSVSVSFDKASYAPAETVAITVKLTNKSSVVANGVRVDYSGKLAVSNTWGGFLNPWGQGMAPGSTRTLQLTGRIRDVENGEVDLKVTAIVPEGDTDTADNTGTASAAVEVTPTARFGGTAFEDRNLNGRPDAGEQAPGVKVTAKRADGSTVERTAGADGRFDFGDLPSGSYSVTYTPNHHQFRVQGVTGAATETLFLSGTAFADIAVRTWLDMFATVHASLLFDKPSYRPGDQVKATVVLYNRYPNDLTGVTLKCHPQGLGTSSAWGDLVDGGPGVTLPGLRSVTYTISDVVPADAADVGYVVADCTLNSTQLPGLAELTAEARVDGVLGTGAGRLQINGVFGPEPMRFATTRLRDRVTGAIVATATSTEAGEIDFSGIPVDTYSLLIDGPYRVDGLLVAPFAFPITAKPSGRVFIPVIIDFGDYPDLRVSAHLDKAEYVTSDVVEATVTIRNIGDGPATGVWFNRDQSTGSQLRVFDTGGLPSADQGITLAPGETREFVLHGATPAAGGTVLFGGSVVTDSAELDASNNSVQVSATSVAVTGDYTGVVYVDRDGDGVFDQGEGLPGVMLTASSYGGGWVMDRQTDADGRFAFLDIPGTVYSVHYGLEDADYTIPGGSGTGRDLVSVPSAGHDATVRAYLLLDRSLDASVSFDRDRYHPGDTATFTFSFSNKGTKRLTGVGVRGMHAEGDFQAQPSWDPIGPGGPGLTLEPGQRKTVTVTGQIPWGAKVRAMIGVAVVADGSSPSHGYVFVTDTAEVVPVPGQPITAANTGTTGTGQPVAQGGLTPRGTSGSGGSGGLADTGASVVGLGWFGFVALILGAGALMGARRRKTA</sequence>